<keyword evidence="2" id="KW-1133">Transmembrane helix</keyword>
<accession>A0A833KZD2</accession>
<comment type="caution">
    <text evidence="3">The sequence shown here is derived from an EMBL/GenBank/DDBJ whole genome shotgun (WGS) entry which is preliminary data.</text>
</comment>
<dbReference type="Proteomes" id="UP000488506">
    <property type="component" value="Unassembled WGS sequence"/>
</dbReference>
<feature type="region of interest" description="Disordered" evidence="1">
    <location>
        <begin position="64"/>
        <end position="93"/>
    </location>
</feature>
<keyword evidence="2" id="KW-0472">Membrane</keyword>
<organism evidence="3 4">
    <name type="scientific">Candidatus Saganbacteria bacterium</name>
    <dbReference type="NCBI Taxonomy" id="2575572"/>
    <lineage>
        <taxon>Bacteria</taxon>
        <taxon>Bacillati</taxon>
        <taxon>Saganbacteria</taxon>
    </lineage>
</organism>
<protein>
    <submittedName>
        <fullName evidence="3">Uncharacterized protein</fullName>
    </submittedName>
</protein>
<evidence type="ECO:0000256" key="2">
    <source>
        <dbReference type="SAM" id="Phobius"/>
    </source>
</evidence>
<name>A0A833KZD2_UNCSA</name>
<dbReference type="EMBL" id="WPAF01000061">
    <property type="protein sequence ID" value="KAF0132394.1"/>
    <property type="molecule type" value="Genomic_DNA"/>
</dbReference>
<keyword evidence="2" id="KW-0812">Transmembrane</keyword>
<reference evidence="3 4" key="1">
    <citation type="submission" date="2019-12" db="EMBL/GenBank/DDBJ databases">
        <authorList>
            <person name="Wolfe R."/>
            <person name="Danczak R."/>
            <person name="Wilkins M."/>
        </authorList>
    </citation>
    <scope>NUCLEOTIDE SEQUENCE [LARGE SCALE GENOMIC DNA]</scope>
    <source>
        <strain evidence="3">X2_MaxBin.013</strain>
    </source>
</reference>
<evidence type="ECO:0000313" key="4">
    <source>
        <dbReference type="Proteomes" id="UP000488506"/>
    </source>
</evidence>
<evidence type="ECO:0000256" key="1">
    <source>
        <dbReference type="SAM" id="MobiDB-lite"/>
    </source>
</evidence>
<feature type="transmembrane region" description="Helical" evidence="2">
    <location>
        <begin position="6"/>
        <end position="29"/>
    </location>
</feature>
<dbReference type="AlphaFoldDB" id="A0A833KZD2"/>
<proteinExistence type="predicted"/>
<sequence length="93" mass="10174">MNKKTLIILIVLIAIVLLIALGTGSYIYWNKWKKLQVGKEALEKAGEAAETITESAIKGVLPSLGTNPLENKPDINPADKANPFKNIKTNPFE</sequence>
<evidence type="ECO:0000313" key="3">
    <source>
        <dbReference type="EMBL" id="KAF0132394.1"/>
    </source>
</evidence>
<gene>
    <name evidence="3" type="ORF">FD145_1643</name>
</gene>